<dbReference type="Proteomes" id="UP001374579">
    <property type="component" value="Unassembled WGS sequence"/>
</dbReference>
<evidence type="ECO:0000256" key="2">
    <source>
        <dbReference type="ARBA" id="ARBA00004496"/>
    </source>
</evidence>
<accession>A0AAN9BC34</accession>
<comment type="subcellular location">
    <subcellularLocation>
        <location evidence="2">Cytoplasm</location>
    </subcellularLocation>
    <subcellularLocation>
        <location evidence="1">Nucleus</location>
    </subcellularLocation>
</comment>
<dbReference type="AlphaFoldDB" id="A0AAN9BC34"/>
<evidence type="ECO:0000256" key="4">
    <source>
        <dbReference type="ARBA" id="ARBA00023242"/>
    </source>
</evidence>
<protein>
    <recommendedName>
        <fullName evidence="8">Sperm-tail PG-rich repeat-containing protein 2</fullName>
    </recommendedName>
</protein>
<feature type="compositionally biased region" description="Basic and acidic residues" evidence="5">
    <location>
        <begin position="10"/>
        <end position="21"/>
    </location>
</feature>
<name>A0AAN9BC34_9CAEN</name>
<gene>
    <name evidence="6" type="ORF">V1264_018171</name>
</gene>
<dbReference type="Pfam" id="PF07004">
    <property type="entry name" value="SHIPPO-rpt"/>
    <property type="match status" value="2"/>
</dbReference>
<evidence type="ECO:0000256" key="1">
    <source>
        <dbReference type="ARBA" id="ARBA00004123"/>
    </source>
</evidence>
<dbReference type="PANTHER" id="PTHR35678:SF1">
    <property type="entry name" value="PROTEIN STPG4"/>
    <property type="match status" value="1"/>
</dbReference>
<dbReference type="EMBL" id="JBAMIC010000008">
    <property type="protein sequence ID" value="KAK7103223.1"/>
    <property type="molecule type" value="Genomic_DNA"/>
</dbReference>
<reference evidence="6 7" key="1">
    <citation type="submission" date="2024-02" db="EMBL/GenBank/DDBJ databases">
        <title>Chromosome-scale genome assembly of the rough periwinkle Littorina saxatilis.</title>
        <authorList>
            <person name="De Jode A."/>
            <person name="Faria R."/>
            <person name="Formenti G."/>
            <person name="Sims Y."/>
            <person name="Smith T.P."/>
            <person name="Tracey A."/>
            <person name="Wood J.M.D."/>
            <person name="Zagrodzka Z.B."/>
            <person name="Johannesson K."/>
            <person name="Butlin R.K."/>
            <person name="Leder E.H."/>
        </authorList>
    </citation>
    <scope>NUCLEOTIDE SEQUENCE [LARGE SCALE GENOMIC DNA]</scope>
    <source>
        <strain evidence="6">Snail1</strain>
        <tissue evidence="6">Muscle</tissue>
    </source>
</reference>
<proteinExistence type="predicted"/>
<dbReference type="GO" id="GO:0044727">
    <property type="term" value="P:epigenetic programing of male pronucleus"/>
    <property type="evidence" value="ECO:0007669"/>
    <property type="project" value="TreeGrafter"/>
</dbReference>
<evidence type="ECO:0000313" key="7">
    <source>
        <dbReference type="Proteomes" id="UP001374579"/>
    </source>
</evidence>
<sequence>MRVRPNTYRFKSDGRRIDPTPHGKGATLLPGAYESKSFLEGLDKTPTPATYSFKVTDRDSIDVLNFGKKDKDINVCPTSYGTENYMTLTTDRTPSKHMVFKSQAKRFPTLYFKPKEGPAPGNYNYEPPNSQHVVSSSFMSKTPRFSTSHTKVPGPGAYEKTFQFPIPKTVSKMGRQYGLFFTSAFQT</sequence>
<comment type="caution">
    <text evidence="6">The sequence shown here is derived from an EMBL/GenBank/DDBJ whole genome shotgun (WGS) entry which is preliminary data.</text>
</comment>
<dbReference type="GO" id="GO:0003682">
    <property type="term" value="F:chromatin binding"/>
    <property type="evidence" value="ECO:0007669"/>
    <property type="project" value="TreeGrafter"/>
</dbReference>
<keyword evidence="7" id="KW-1185">Reference proteome</keyword>
<evidence type="ECO:0000256" key="3">
    <source>
        <dbReference type="ARBA" id="ARBA00022490"/>
    </source>
</evidence>
<dbReference type="InterPro" id="IPR010736">
    <property type="entry name" value="SHIPPO-rpt"/>
</dbReference>
<dbReference type="GO" id="GO:0042585">
    <property type="term" value="C:germinal vesicle"/>
    <property type="evidence" value="ECO:0007669"/>
    <property type="project" value="TreeGrafter"/>
</dbReference>
<evidence type="ECO:0000256" key="5">
    <source>
        <dbReference type="SAM" id="MobiDB-lite"/>
    </source>
</evidence>
<evidence type="ECO:0000313" key="6">
    <source>
        <dbReference type="EMBL" id="KAK7103223.1"/>
    </source>
</evidence>
<evidence type="ECO:0008006" key="8">
    <source>
        <dbReference type="Google" id="ProtNLM"/>
    </source>
</evidence>
<dbReference type="GO" id="GO:0005737">
    <property type="term" value="C:cytoplasm"/>
    <property type="evidence" value="ECO:0007669"/>
    <property type="project" value="UniProtKB-SubCell"/>
</dbReference>
<keyword evidence="4" id="KW-0539">Nucleus</keyword>
<keyword evidence="3" id="KW-0963">Cytoplasm</keyword>
<dbReference type="GO" id="GO:0042393">
    <property type="term" value="F:histone binding"/>
    <property type="evidence" value="ECO:0007669"/>
    <property type="project" value="TreeGrafter"/>
</dbReference>
<feature type="region of interest" description="Disordered" evidence="5">
    <location>
        <begin position="1"/>
        <end position="23"/>
    </location>
</feature>
<organism evidence="6 7">
    <name type="scientific">Littorina saxatilis</name>
    <dbReference type="NCBI Taxonomy" id="31220"/>
    <lineage>
        <taxon>Eukaryota</taxon>
        <taxon>Metazoa</taxon>
        <taxon>Spiralia</taxon>
        <taxon>Lophotrochozoa</taxon>
        <taxon>Mollusca</taxon>
        <taxon>Gastropoda</taxon>
        <taxon>Caenogastropoda</taxon>
        <taxon>Littorinimorpha</taxon>
        <taxon>Littorinoidea</taxon>
        <taxon>Littorinidae</taxon>
        <taxon>Littorina</taxon>
    </lineage>
</organism>
<dbReference type="PANTHER" id="PTHR35678">
    <property type="entry name" value="PROTEIN STPG4"/>
    <property type="match status" value="1"/>
</dbReference>
<dbReference type="GO" id="GO:0001939">
    <property type="term" value="C:female pronucleus"/>
    <property type="evidence" value="ECO:0007669"/>
    <property type="project" value="TreeGrafter"/>
</dbReference>
<dbReference type="GO" id="GO:0001940">
    <property type="term" value="C:male pronucleus"/>
    <property type="evidence" value="ECO:0007669"/>
    <property type="project" value="TreeGrafter"/>
</dbReference>